<keyword evidence="6" id="KW-0472">Membrane</keyword>
<evidence type="ECO:0000313" key="10">
    <source>
        <dbReference type="Proteomes" id="UP000290567"/>
    </source>
</evidence>
<feature type="transmembrane region" description="Helical" evidence="6">
    <location>
        <begin position="323"/>
        <end position="342"/>
    </location>
</feature>
<feature type="compositionally biased region" description="Polar residues" evidence="5">
    <location>
        <begin position="25"/>
        <end position="39"/>
    </location>
</feature>
<keyword evidence="2" id="KW-0964">Secreted</keyword>
<dbReference type="NCBIfam" id="TIGR01167">
    <property type="entry name" value="LPXTG_anchor"/>
    <property type="match status" value="1"/>
</dbReference>
<organism evidence="9 10">
    <name type="scientific">Enterococcus florum</name>
    <dbReference type="NCBI Taxonomy" id="2480627"/>
    <lineage>
        <taxon>Bacteria</taxon>
        <taxon>Bacillati</taxon>
        <taxon>Bacillota</taxon>
        <taxon>Bacilli</taxon>
        <taxon>Lactobacillales</taxon>
        <taxon>Enterococcaceae</taxon>
        <taxon>Enterococcus</taxon>
    </lineage>
</organism>
<accession>A0A4P5P607</accession>
<dbReference type="InterPro" id="IPR019931">
    <property type="entry name" value="LPXTG_anchor"/>
</dbReference>
<keyword evidence="4" id="KW-0572">Peptidoglycan-anchor</keyword>
<comment type="caution">
    <text evidence="9">The sequence shown here is derived from an EMBL/GenBank/DDBJ whole genome shotgun (WGS) entry which is preliminary data.</text>
</comment>
<feature type="domain" description="Gram-positive cocci surface proteins LPxTG" evidence="8">
    <location>
        <begin position="308"/>
        <end position="345"/>
    </location>
</feature>
<dbReference type="OrthoDB" id="2194759at2"/>
<dbReference type="Proteomes" id="UP000290567">
    <property type="component" value="Unassembled WGS sequence"/>
</dbReference>
<evidence type="ECO:0000256" key="6">
    <source>
        <dbReference type="SAM" id="Phobius"/>
    </source>
</evidence>
<sequence>MKKFALFSLLALTFPLTAFAETTESVPNPTAATQEQTLESIPAAEETIDPSTVVKDTEAKIEGLEPEVTINSSETKNAETETKESQETEGTKQSESLETKINEVETKETETEKEKEYTPAVIRDHLKDNAYGISQVELDNYTDQQLSTAWKIFERYNYDITGMDFGSYVRVLRKAYKENVISPEKVEKVLAFNPSQYKTTDELIQNIDQLYDYIQALYPKGNGFVELSHLSKEELVHILNFIAPDQERIASINGNLFSGFVNWIQAAPVGNAPIDNGPKKPDEITNIATNSNQTADTPKKADLTVDQQTSTQKQYPKTGEQHTVYLTVIGMVFVISAGLITWRKKLARH</sequence>
<keyword evidence="6" id="KW-0812">Transmembrane</keyword>
<evidence type="ECO:0000256" key="4">
    <source>
        <dbReference type="ARBA" id="ARBA00023088"/>
    </source>
</evidence>
<gene>
    <name evidence="9" type="ORF">NRIC_10310</name>
</gene>
<dbReference type="Pfam" id="PF00746">
    <property type="entry name" value="Gram_pos_anchor"/>
    <property type="match status" value="1"/>
</dbReference>
<dbReference type="EMBL" id="BJCC01000008">
    <property type="protein sequence ID" value="GCF93140.1"/>
    <property type="molecule type" value="Genomic_DNA"/>
</dbReference>
<feature type="compositionally biased region" description="Basic and acidic residues" evidence="5">
    <location>
        <begin position="76"/>
        <end position="115"/>
    </location>
</feature>
<proteinExistence type="predicted"/>
<keyword evidence="10" id="KW-1185">Reference proteome</keyword>
<feature type="chain" id="PRO_5020591065" description="Gram-positive cocci surface proteins LPxTG domain-containing protein" evidence="7">
    <location>
        <begin position="21"/>
        <end position="349"/>
    </location>
</feature>
<feature type="region of interest" description="Disordered" evidence="5">
    <location>
        <begin position="25"/>
        <end position="49"/>
    </location>
</feature>
<reference evidence="10" key="1">
    <citation type="submission" date="2019-02" db="EMBL/GenBank/DDBJ databases">
        <title>Draft genome sequence of Enterococcus sp. Gos25-1.</title>
        <authorList>
            <person name="Tanaka N."/>
            <person name="Shiwa Y."/>
            <person name="Fujita N."/>
        </authorList>
    </citation>
    <scope>NUCLEOTIDE SEQUENCE [LARGE SCALE GENOMIC DNA]</scope>
    <source>
        <strain evidence="10">Gos25-1</strain>
    </source>
</reference>
<name>A0A4P5P607_9ENTE</name>
<evidence type="ECO:0000256" key="3">
    <source>
        <dbReference type="ARBA" id="ARBA00022729"/>
    </source>
</evidence>
<evidence type="ECO:0000256" key="7">
    <source>
        <dbReference type="SAM" id="SignalP"/>
    </source>
</evidence>
<evidence type="ECO:0000259" key="8">
    <source>
        <dbReference type="Pfam" id="PF00746"/>
    </source>
</evidence>
<dbReference type="AlphaFoldDB" id="A0A4P5P607"/>
<protein>
    <recommendedName>
        <fullName evidence="8">Gram-positive cocci surface proteins LPxTG domain-containing protein</fullName>
    </recommendedName>
</protein>
<evidence type="ECO:0000256" key="5">
    <source>
        <dbReference type="SAM" id="MobiDB-lite"/>
    </source>
</evidence>
<keyword evidence="1" id="KW-0134">Cell wall</keyword>
<evidence type="ECO:0000256" key="2">
    <source>
        <dbReference type="ARBA" id="ARBA00022525"/>
    </source>
</evidence>
<keyword evidence="6" id="KW-1133">Transmembrane helix</keyword>
<keyword evidence="3 7" id="KW-0732">Signal</keyword>
<feature type="signal peptide" evidence="7">
    <location>
        <begin position="1"/>
        <end position="20"/>
    </location>
</feature>
<evidence type="ECO:0000256" key="1">
    <source>
        <dbReference type="ARBA" id="ARBA00022512"/>
    </source>
</evidence>
<evidence type="ECO:0000313" key="9">
    <source>
        <dbReference type="EMBL" id="GCF93140.1"/>
    </source>
</evidence>
<feature type="region of interest" description="Disordered" evidence="5">
    <location>
        <begin position="63"/>
        <end position="115"/>
    </location>
</feature>
<dbReference type="RefSeq" id="WP_146621610.1">
    <property type="nucleotide sequence ID" value="NZ_BJCC01000008.1"/>
</dbReference>